<name>A0AAW0BG33_9AGAR</name>
<comment type="caution">
    <text evidence="3">The sequence shown here is derived from an EMBL/GenBank/DDBJ whole genome shotgun (WGS) entry which is preliminary data.</text>
</comment>
<dbReference type="Proteomes" id="UP001362999">
    <property type="component" value="Unassembled WGS sequence"/>
</dbReference>
<sequence>MSATTYKLTAEDVEPGLDYDDPPAIRAAANPNPQVLKAVLRHGWQQSPYYNLNDSSLAAQYGPNAFLSIPQGGGDSPLLCAIRCRLTENVDTLLEAGADPNGLAIWMLEDSVNASTASLSYQRPDTPGNIHSFWFSAISHFQVDKLKTQSVVAVEAAAAKGLNDTIDKLVVRGADISSWLLDPLLPPPGQQSPSSLSASSPLHAAVSNGHAGTLAHLLSPPLSLNPNFLASGSPVRRLTPAMRALCLTPPNLDCLSVLIASPSFDASIRTPDSHVCLGHFAVAHHSPELFRYFMEKLPSIFRESGVTVHGHTILHVACMPRDETQLNVFAPRVYQSIRFVNSLDPEWKPTKLYATCPYQSHSTAQITPSSEPPLFAPPDERLFDAQAETLEFLRNIHTGEDDGGVWGTARNRWGYTPRDLFEDGVKAVEGRHMKFWNGTFNEEGDPRMPCYGCASSYGGRGTGRGRGRGRGL</sequence>
<dbReference type="AlphaFoldDB" id="A0AAW0BG33"/>
<keyword evidence="4" id="KW-1185">Reference proteome</keyword>
<dbReference type="SMART" id="SM00248">
    <property type="entry name" value="ANK"/>
    <property type="match status" value="4"/>
</dbReference>
<protein>
    <submittedName>
        <fullName evidence="3">ANK-REP-region domain-containing protein</fullName>
    </submittedName>
</protein>
<proteinExistence type="predicted"/>
<gene>
    <name evidence="3" type="ORF">R3P38DRAFT_3316765</name>
</gene>
<evidence type="ECO:0000313" key="4">
    <source>
        <dbReference type="Proteomes" id="UP001362999"/>
    </source>
</evidence>
<reference evidence="3 4" key="1">
    <citation type="journal article" date="2024" name="J Genomics">
        <title>Draft genome sequencing and assembly of Favolaschia claudopus CIRM-BRFM 2984 isolated from oak limbs.</title>
        <authorList>
            <person name="Navarro D."/>
            <person name="Drula E."/>
            <person name="Chaduli D."/>
            <person name="Cazenave R."/>
            <person name="Ahrendt S."/>
            <person name="Wang J."/>
            <person name="Lipzen A."/>
            <person name="Daum C."/>
            <person name="Barry K."/>
            <person name="Grigoriev I.V."/>
            <person name="Favel A."/>
            <person name="Rosso M.N."/>
            <person name="Martin F."/>
        </authorList>
    </citation>
    <scope>NUCLEOTIDE SEQUENCE [LARGE SCALE GENOMIC DNA]</scope>
    <source>
        <strain evidence="3 4">CIRM-BRFM 2984</strain>
    </source>
</reference>
<dbReference type="EMBL" id="JAWWNJ010000034">
    <property type="protein sequence ID" value="KAK7025216.1"/>
    <property type="molecule type" value="Genomic_DNA"/>
</dbReference>
<accession>A0AAW0BG33</accession>
<evidence type="ECO:0000256" key="2">
    <source>
        <dbReference type="ARBA" id="ARBA00023043"/>
    </source>
</evidence>
<dbReference type="SUPFAM" id="SSF48403">
    <property type="entry name" value="Ankyrin repeat"/>
    <property type="match status" value="1"/>
</dbReference>
<dbReference type="Gene3D" id="1.25.40.20">
    <property type="entry name" value="Ankyrin repeat-containing domain"/>
    <property type="match status" value="2"/>
</dbReference>
<dbReference type="PANTHER" id="PTHR24198:SF165">
    <property type="entry name" value="ANKYRIN REPEAT-CONTAINING PROTEIN-RELATED"/>
    <property type="match status" value="1"/>
</dbReference>
<dbReference type="Pfam" id="PF00023">
    <property type="entry name" value="Ank"/>
    <property type="match status" value="1"/>
</dbReference>
<dbReference type="PANTHER" id="PTHR24198">
    <property type="entry name" value="ANKYRIN REPEAT AND PROTEIN KINASE DOMAIN-CONTAINING PROTEIN"/>
    <property type="match status" value="1"/>
</dbReference>
<keyword evidence="1" id="KW-0677">Repeat</keyword>
<keyword evidence="2" id="KW-0040">ANK repeat</keyword>
<organism evidence="3 4">
    <name type="scientific">Favolaschia claudopus</name>
    <dbReference type="NCBI Taxonomy" id="2862362"/>
    <lineage>
        <taxon>Eukaryota</taxon>
        <taxon>Fungi</taxon>
        <taxon>Dikarya</taxon>
        <taxon>Basidiomycota</taxon>
        <taxon>Agaricomycotina</taxon>
        <taxon>Agaricomycetes</taxon>
        <taxon>Agaricomycetidae</taxon>
        <taxon>Agaricales</taxon>
        <taxon>Marasmiineae</taxon>
        <taxon>Mycenaceae</taxon>
        <taxon>Favolaschia</taxon>
    </lineage>
</organism>
<evidence type="ECO:0000256" key="1">
    <source>
        <dbReference type="ARBA" id="ARBA00022737"/>
    </source>
</evidence>
<dbReference type="InterPro" id="IPR036770">
    <property type="entry name" value="Ankyrin_rpt-contain_sf"/>
</dbReference>
<dbReference type="InterPro" id="IPR002110">
    <property type="entry name" value="Ankyrin_rpt"/>
</dbReference>
<evidence type="ECO:0000313" key="3">
    <source>
        <dbReference type="EMBL" id="KAK7025216.1"/>
    </source>
</evidence>